<name>A0ABY9VEI2_9BACI</name>
<keyword evidence="2" id="KW-1185">Reference proteome</keyword>
<proteinExistence type="predicted"/>
<sequence>MDADITCILAAEVPASLLQVFPASLTRKFPAFPSLLLLRADCQFFRLGIGLKDLIHGNVFNEEMHYNSKSAQMILKSNTKSW</sequence>
<gene>
    <name evidence="1" type="ORF">RH061_18340</name>
</gene>
<protein>
    <submittedName>
        <fullName evidence="1">Uncharacterized protein</fullName>
    </submittedName>
</protein>
<evidence type="ECO:0000313" key="1">
    <source>
        <dbReference type="EMBL" id="WNF22125.1"/>
    </source>
</evidence>
<organism evidence="1 2">
    <name type="scientific">Mesobacillus jeotgali</name>
    <dbReference type="NCBI Taxonomy" id="129985"/>
    <lineage>
        <taxon>Bacteria</taxon>
        <taxon>Bacillati</taxon>
        <taxon>Bacillota</taxon>
        <taxon>Bacilli</taxon>
        <taxon>Bacillales</taxon>
        <taxon>Bacillaceae</taxon>
        <taxon>Mesobacillus</taxon>
    </lineage>
</organism>
<dbReference type="EMBL" id="CP134494">
    <property type="protein sequence ID" value="WNF22125.1"/>
    <property type="molecule type" value="Genomic_DNA"/>
</dbReference>
<accession>A0ABY9VEI2</accession>
<evidence type="ECO:0000313" key="2">
    <source>
        <dbReference type="Proteomes" id="UP001303324"/>
    </source>
</evidence>
<reference evidence="1 2" key="1">
    <citation type="submission" date="2023-09" db="EMBL/GenBank/DDBJ databases">
        <title>Microbial mechanism of fulvic acid promoting antimony reduction mineralization in rice fields.</title>
        <authorList>
            <person name="Chen G."/>
            <person name="Lan J."/>
        </authorList>
    </citation>
    <scope>NUCLEOTIDE SEQUENCE [LARGE SCALE GENOMIC DNA]</scope>
    <source>
        <strain evidence="1 2">PS1</strain>
    </source>
</reference>
<dbReference type="Proteomes" id="UP001303324">
    <property type="component" value="Chromosome"/>
</dbReference>
<dbReference type="RefSeq" id="WP_311072276.1">
    <property type="nucleotide sequence ID" value="NZ_CP134494.1"/>
</dbReference>